<gene>
    <name evidence="11" type="primary">LOC105905645</name>
</gene>
<dbReference type="InterPro" id="IPR018957">
    <property type="entry name" value="Znf_C3HC4_RING-type"/>
</dbReference>
<dbReference type="Pfam" id="PF00622">
    <property type="entry name" value="SPRY"/>
    <property type="match status" value="1"/>
</dbReference>
<dbReference type="InterPro" id="IPR006574">
    <property type="entry name" value="PRY"/>
</dbReference>
<evidence type="ECO:0000256" key="2">
    <source>
        <dbReference type="ARBA" id="ARBA00022723"/>
    </source>
</evidence>
<dbReference type="InterPro" id="IPR001841">
    <property type="entry name" value="Znf_RING"/>
</dbReference>
<dbReference type="FunFam" id="2.60.120.920:FF:000004">
    <property type="entry name" value="Butyrophilin subfamily 1 member A1"/>
    <property type="match status" value="1"/>
</dbReference>
<dbReference type="Pfam" id="PF00097">
    <property type="entry name" value="zf-C3HC4"/>
    <property type="match status" value="1"/>
</dbReference>
<dbReference type="Pfam" id="PF00643">
    <property type="entry name" value="zf-B_box"/>
    <property type="match status" value="1"/>
</dbReference>
<dbReference type="PROSITE" id="PS50089">
    <property type="entry name" value="ZF_RING_2"/>
    <property type="match status" value="1"/>
</dbReference>
<dbReference type="OrthoDB" id="6105938at2759"/>
<dbReference type="PROSITE" id="PS50188">
    <property type="entry name" value="B302_SPRY"/>
    <property type="match status" value="1"/>
</dbReference>
<dbReference type="GeneID" id="105905645"/>
<dbReference type="InterPro" id="IPR000315">
    <property type="entry name" value="Znf_B-box"/>
</dbReference>
<dbReference type="CDD" id="cd12893">
    <property type="entry name" value="SPRY_PRY_TRIM35"/>
    <property type="match status" value="1"/>
</dbReference>
<dbReference type="SMART" id="SM00336">
    <property type="entry name" value="BBOX"/>
    <property type="match status" value="1"/>
</dbReference>
<dbReference type="KEGG" id="char:105905645"/>
<dbReference type="PROSITE" id="PS00518">
    <property type="entry name" value="ZF_RING_1"/>
    <property type="match status" value="1"/>
</dbReference>
<evidence type="ECO:0000256" key="5">
    <source>
        <dbReference type="PROSITE-ProRule" id="PRU00024"/>
    </source>
</evidence>
<organism evidence="10 11">
    <name type="scientific">Clupea harengus</name>
    <name type="common">Atlantic herring</name>
    <dbReference type="NCBI Taxonomy" id="7950"/>
    <lineage>
        <taxon>Eukaryota</taxon>
        <taxon>Metazoa</taxon>
        <taxon>Chordata</taxon>
        <taxon>Craniata</taxon>
        <taxon>Vertebrata</taxon>
        <taxon>Euteleostomi</taxon>
        <taxon>Actinopterygii</taxon>
        <taxon>Neopterygii</taxon>
        <taxon>Teleostei</taxon>
        <taxon>Clupei</taxon>
        <taxon>Clupeiformes</taxon>
        <taxon>Clupeoidei</taxon>
        <taxon>Clupeidae</taxon>
        <taxon>Clupea</taxon>
    </lineage>
</organism>
<keyword evidence="6" id="KW-0175">Coiled coil</keyword>
<proteinExistence type="inferred from homology"/>
<protein>
    <submittedName>
        <fullName evidence="11">E3 ubiquitin-protein ligase TRIM39-like</fullName>
    </submittedName>
</protein>
<keyword evidence="4" id="KW-0862">Zinc</keyword>
<dbReference type="PROSITE" id="PS50119">
    <property type="entry name" value="ZF_BBOX"/>
    <property type="match status" value="1"/>
</dbReference>
<evidence type="ECO:0000259" key="8">
    <source>
        <dbReference type="PROSITE" id="PS50119"/>
    </source>
</evidence>
<sequence>MASKLEEDLCCPLCCDFFKDPVLLTCAHSVCKACLQQFWDTKGSRECPYCRRKCSKDFYPPNMALRNLCETFLQERSQRASAGSEVLCSLHSEKLKLFCLEDKQPMCLVCRDSKTHKTHNFSPIDEAALDCKEELKIKLEPLRNKFKTFEEVKLICDQTAAHIKTQTQHTEKQIKEEFKKLHQFLQDEEAARLVALRDEEEQNSQMMKEKIEKMSREISSLSDTIRAIEEELINEDNTFLQNYKSTVERAQCTLQDPERVSGALINVAKHLGNLKFRVWEKMQEIVQYTPVTLDPNTANPCLILSEDLTSVRDSDDEWQQLPDNPERFDKYADILGSEGFNSGTYCWDVEVGENTRWEVGVMTESLQRKGDYTSMTGQWYVYHQDGKYGAHSTPQPPTLLTVKQKLQRIGVQLDWDRGELSFSDPDNNTHIHTLTHTFTERVFPYFNVGCKLSPLRMLPVRASVKVEQHSKR</sequence>
<evidence type="ECO:0000313" key="11">
    <source>
        <dbReference type="RefSeq" id="XP_042565516.1"/>
    </source>
</evidence>
<keyword evidence="10" id="KW-1185">Reference proteome</keyword>
<dbReference type="SMART" id="SM00184">
    <property type="entry name" value="RING"/>
    <property type="match status" value="1"/>
</dbReference>
<evidence type="ECO:0000256" key="1">
    <source>
        <dbReference type="ARBA" id="ARBA00008518"/>
    </source>
</evidence>
<dbReference type="RefSeq" id="XP_042565516.1">
    <property type="nucleotide sequence ID" value="XM_042709582.1"/>
</dbReference>
<accession>A0A8M1KN86</accession>
<dbReference type="Pfam" id="PF13765">
    <property type="entry name" value="PRY"/>
    <property type="match status" value="1"/>
</dbReference>
<feature type="domain" description="RING-type" evidence="7">
    <location>
        <begin position="11"/>
        <end position="51"/>
    </location>
</feature>
<dbReference type="PANTHER" id="PTHR24103">
    <property type="entry name" value="E3 UBIQUITIN-PROTEIN LIGASE TRIM"/>
    <property type="match status" value="1"/>
</dbReference>
<comment type="similarity">
    <text evidence="1">Belongs to the TRIM/RBCC family.</text>
</comment>
<evidence type="ECO:0000256" key="4">
    <source>
        <dbReference type="ARBA" id="ARBA00022833"/>
    </source>
</evidence>
<dbReference type="SMART" id="SM00449">
    <property type="entry name" value="SPRY"/>
    <property type="match status" value="1"/>
</dbReference>
<dbReference type="SMART" id="SM00589">
    <property type="entry name" value="PRY"/>
    <property type="match status" value="1"/>
</dbReference>
<evidence type="ECO:0000256" key="6">
    <source>
        <dbReference type="SAM" id="Coils"/>
    </source>
</evidence>
<evidence type="ECO:0000259" key="9">
    <source>
        <dbReference type="PROSITE" id="PS50188"/>
    </source>
</evidence>
<dbReference type="InterPro" id="IPR001870">
    <property type="entry name" value="B30.2/SPRY"/>
</dbReference>
<feature type="domain" description="B box-type" evidence="8">
    <location>
        <begin position="83"/>
        <end position="124"/>
    </location>
</feature>
<dbReference type="InterPro" id="IPR017907">
    <property type="entry name" value="Znf_RING_CS"/>
</dbReference>
<dbReference type="InterPro" id="IPR050143">
    <property type="entry name" value="TRIM/RBCC"/>
</dbReference>
<evidence type="ECO:0000256" key="3">
    <source>
        <dbReference type="ARBA" id="ARBA00022771"/>
    </source>
</evidence>
<keyword evidence="3 5" id="KW-0863">Zinc-finger</keyword>
<dbReference type="Proteomes" id="UP000515152">
    <property type="component" value="Chromosome 2"/>
</dbReference>
<feature type="coiled-coil region" evidence="6">
    <location>
        <begin position="197"/>
        <end position="231"/>
    </location>
</feature>
<reference evidence="11" key="1">
    <citation type="submission" date="2025-08" db="UniProtKB">
        <authorList>
            <consortium name="RefSeq"/>
        </authorList>
    </citation>
    <scope>IDENTIFICATION</scope>
</reference>
<feature type="domain" description="B30.2/SPRY" evidence="9">
    <location>
        <begin position="271"/>
        <end position="464"/>
    </location>
</feature>
<dbReference type="AlphaFoldDB" id="A0A8M1KN86"/>
<dbReference type="GO" id="GO:0008270">
    <property type="term" value="F:zinc ion binding"/>
    <property type="evidence" value="ECO:0007669"/>
    <property type="project" value="UniProtKB-KW"/>
</dbReference>
<evidence type="ECO:0000313" key="10">
    <source>
        <dbReference type="Proteomes" id="UP000515152"/>
    </source>
</evidence>
<dbReference type="InterPro" id="IPR003877">
    <property type="entry name" value="SPRY_dom"/>
</dbReference>
<name>A0A8M1KN86_CLUHA</name>
<keyword evidence="2" id="KW-0479">Metal-binding</keyword>
<evidence type="ECO:0000259" key="7">
    <source>
        <dbReference type="PROSITE" id="PS50089"/>
    </source>
</evidence>